<evidence type="ECO:0000256" key="1">
    <source>
        <dbReference type="SAM" id="MobiDB-lite"/>
    </source>
</evidence>
<reference evidence="3 4" key="1">
    <citation type="submission" date="2018-06" db="EMBL/GenBank/DDBJ databases">
        <title>Natronomonas sp. F16-60 a new haloarchaeon isolated from a solar saltern of Isla Cristina, Huelva, Spain.</title>
        <authorList>
            <person name="Duran-Viseras A."/>
            <person name="Sanchez-Porro C."/>
            <person name="Ventosa A."/>
        </authorList>
    </citation>
    <scope>NUCLEOTIDE SEQUENCE [LARGE SCALE GENOMIC DNA]</scope>
    <source>
        <strain evidence="3 4">F16-60</strain>
    </source>
</reference>
<keyword evidence="4" id="KW-1185">Reference proteome</keyword>
<proteinExistence type="predicted"/>
<sequence>MTRYGEDVRSVTMWHRLSPTTRDDTMTRGLRAELHDPLWLLGRQWQVGEFAGEDAGSPVTLELWCDHDPMGRVELAPDRDGTSPRDYDPHEDGPLEAMVERETVTTPAGDDQPGREVAAEAGRYFLARLDAELSGGAPAPNTFEGSLLLDPPDDDTDTAGERYLSVMRGRALDGYRLYERLTADGDIAAAEDWTGVSWGAVDLPYPGSGTAPDAYKRAAKAFVDWYADLYDEPASTSDRAWSADRMEYQFRASTGAGDAETVFRADEYAGGRLDRDDFTVETDPAASLAGDGADGSDLPDLDGMAADDGGTPDPSTPPGEGPPPDLSMLPTRVTFPGMSSPRWWEFEDGGVNLANMTVGPGELGKLLVTEFATLYGNDWFSVPLDVPIGSLTRITECRVTDTFGVVESVPPATEHTTATDDGTDHEVGTEATEGSLGGALVGSDGWNAFMHTGLPSHDRPGLLVPPVLAEHHESDPIERVLLARDELANMAFGIELVTEDAVGDPLRWREYSRPELAVDAVSPASDPDDEWVRLVNTGEASLDVAGWSVGTDDGDSYIFGDGSGDPLRLDADETLTLTTGTGTAVGDEYYWGRTDRDGPVWAGADEVTIRDATGDVVANEFIGTPGDVDPGLPDYRLVTDVRDHWFPLRMRAAGAAADGDAAWEIGDLRFELSRLLDADPGIPEPAGEVLEPGLKLYDEELTRAGLAVTRSYQLARWIGGSTHLWSGRRAGIGRGEGSSGLRFDVLQEPDVGDADGSREGGGL</sequence>
<feature type="region of interest" description="Disordered" evidence="1">
    <location>
        <begin position="740"/>
        <end position="763"/>
    </location>
</feature>
<feature type="region of interest" description="Disordered" evidence="1">
    <location>
        <begin position="72"/>
        <end position="94"/>
    </location>
</feature>
<dbReference type="SUPFAM" id="SSF74853">
    <property type="entry name" value="Lamin A/C globular tail domain"/>
    <property type="match status" value="1"/>
</dbReference>
<dbReference type="RefSeq" id="WP_144263301.1">
    <property type="nucleotide sequence ID" value="NZ_QMDX01000016.1"/>
</dbReference>
<dbReference type="InParanoid" id="A0A554MVP7"/>
<feature type="domain" description="LTD" evidence="2">
    <location>
        <begin position="504"/>
        <end position="625"/>
    </location>
</feature>
<evidence type="ECO:0000259" key="2">
    <source>
        <dbReference type="PROSITE" id="PS51841"/>
    </source>
</evidence>
<dbReference type="Pfam" id="PF00932">
    <property type="entry name" value="LTD"/>
    <property type="match status" value="1"/>
</dbReference>
<feature type="compositionally biased region" description="Low complexity" evidence="1">
    <location>
        <begin position="284"/>
        <end position="313"/>
    </location>
</feature>
<evidence type="ECO:0000313" key="3">
    <source>
        <dbReference type="EMBL" id="TSD09198.1"/>
    </source>
</evidence>
<organism evidence="3 4">
    <name type="scientific">Haloglomus irregulare</name>
    <dbReference type="NCBI Taxonomy" id="2234134"/>
    <lineage>
        <taxon>Archaea</taxon>
        <taxon>Methanobacteriati</taxon>
        <taxon>Methanobacteriota</taxon>
        <taxon>Stenosarchaea group</taxon>
        <taxon>Halobacteria</taxon>
        <taxon>Halobacteriales</taxon>
        <taxon>Natronomonadaceae</taxon>
        <taxon>Haloglomus</taxon>
    </lineage>
</organism>
<dbReference type="Proteomes" id="UP000319894">
    <property type="component" value="Unassembled WGS sequence"/>
</dbReference>
<dbReference type="PROSITE" id="PS51841">
    <property type="entry name" value="LTD"/>
    <property type="match status" value="1"/>
</dbReference>
<comment type="caution">
    <text evidence="3">The sequence shown here is derived from an EMBL/GenBank/DDBJ whole genome shotgun (WGS) entry which is preliminary data.</text>
</comment>
<accession>A0A554MVP7</accession>
<name>A0A554MVP7_9EURY</name>
<dbReference type="InterPro" id="IPR036415">
    <property type="entry name" value="Lamin_tail_dom_sf"/>
</dbReference>
<dbReference type="OrthoDB" id="241926at2157"/>
<evidence type="ECO:0000313" key="4">
    <source>
        <dbReference type="Proteomes" id="UP000319894"/>
    </source>
</evidence>
<gene>
    <name evidence="3" type="ORF">DP107_16870</name>
</gene>
<protein>
    <recommendedName>
        <fullName evidence="2">LTD domain-containing protein</fullName>
    </recommendedName>
</protein>
<feature type="compositionally biased region" description="Pro residues" evidence="1">
    <location>
        <begin position="314"/>
        <end position="325"/>
    </location>
</feature>
<feature type="region of interest" description="Disordered" evidence="1">
    <location>
        <begin position="284"/>
        <end position="328"/>
    </location>
</feature>
<dbReference type="AlphaFoldDB" id="A0A554MVP7"/>
<dbReference type="EMBL" id="QMDX01000016">
    <property type="protein sequence ID" value="TSD09198.1"/>
    <property type="molecule type" value="Genomic_DNA"/>
</dbReference>
<dbReference type="InterPro" id="IPR001322">
    <property type="entry name" value="Lamin_tail_dom"/>
</dbReference>